<dbReference type="CDD" id="cd07816">
    <property type="entry name" value="Bet_v1-like"/>
    <property type="match status" value="1"/>
</dbReference>
<protein>
    <submittedName>
        <fullName evidence="3">MLP-like protein 31</fullName>
    </submittedName>
</protein>
<reference evidence="3" key="1">
    <citation type="submission" date="2018-05" db="EMBL/GenBank/DDBJ databases">
        <title>Draft genome of Mucuna pruriens seed.</title>
        <authorList>
            <person name="Nnadi N.E."/>
            <person name="Vos R."/>
            <person name="Hasami M.H."/>
            <person name="Devisetty U.K."/>
            <person name="Aguiy J.C."/>
        </authorList>
    </citation>
    <scope>NUCLEOTIDE SEQUENCE [LARGE SCALE GENOMIC DNA]</scope>
    <source>
        <strain evidence="3">JCA_2017</strain>
    </source>
</reference>
<feature type="non-terminal residue" evidence="3">
    <location>
        <position position="1"/>
    </location>
</feature>
<organism evidence="3 4">
    <name type="scientific">Mucuna pruriens</name>
    <name type="common">Velvet bean</name>
    <name type="synonym">Dolichos pruriens</name>
    <dbReference type="NCBI Taxonomy" id="157652"/>
    <lineage>
        <taxon>Eukaryota</taxon>
        <taxon>Viridiplantae</taxon>
        <taxon>Streptophyta</taxon>
        <taxon>Embryophyta</taxon>
        <taxon>Tracheophyta</taxon>
        <taxon>Spermatophyta</taxon>
        <taxon>Magnoliopsida</taxon>
        <taxon>eudicotyledons</taxon>
        <taxon>Gunneridae</taxon>
        <taxon>Pentapetalae</taxon>
        <taxon>rosids</taxon>
        <taxon>fabids</taxon>
        <taxon>Fabales</taxon>
        <taxon>Fabaceae</taxon>
        <taxon>Papilionoideae</taxon>
        <taxon>50 kb inversion clade</taxon>
        <taxon>NPAAA clade</taxon>
        <taxon>indigoferoid/millettioid clade</taxon>
        <taxon>Phaseoleae</taxon>
        <taxon>Mucuna</taxon>
    </lineage>
</organism>
<evidence type="ECO:0000256" key="1">
    <source>
        <dbReference type="ARBA" id="ARBA00038242"/>
    </source>
</evidence>
<comment type="caution">
    <text evidence="3">The sequence shown here is derived from an EMBL/GenBank/DDBJ whole genome shotgun (WGS) entry which is preliminary data.</text>
</comment>
<feature type="domain" description="Bet v I/Major latex protein" evidence="2">
    <location>
        <begin position="2"/>
        <end position="151"/>
    </location>
</feature>
<evidence type="ECO:0000259" key="2">
    <source>
        <dbReference type="SMART" id="SM01037"/>
    </source>
</evidence>
<dbReference type="PANTHER" id="PTHR31338:SF16">
    <property type="entry name" value="POLYKETIDE CYCLASE_DEHYDRASE AND LIPID TRANSPORT SUPERFAMILY PROTEIN"/>
    <property type="match status" value="1"/>
</dbReference>
<keyword evidence="4" id="KW-1185">Reference proteome</keyword>
<name>A0A371EIV3_MUCPR</name>
<dbReference type="SUPFAM" id="SSF55961">
    <property type="entry name" value="Bet v1-like"/>
    <property type="match status" value="1"/>
</dbReference>
<dbReference type="GO" id="GO:0006952">
    <property type="term" value="P:defense response"/>
    <property type="evidence" value="ECO:0007669"/>
    <property type="project" value="InterPro"/>
</dbReference>
<dbReference type="Proteomes" id="UP000257109">
    <property type="component" value="Unassembled WGS sequence"/>
</dbReference>
<comment type="similarity">
    <text evidence="1">Belongs to the MLP family.</text>
</comment>
<dbReference type="STRING" id="157652.A0A371EIV3"/>
<gene>
    <name evidence="3" type="primary">MLP31</name>
    <name evidence="3" type="ORF">CR513_55295</name>
</gene>
<evidence type="ECO:0000313" key="3">
    <source>
        <dbReference type="EMBL" id="RDX65988.1"/>
    </source>
</evidence>
<dbReference type="AlphaFoldDB" id="A0A371EIV3"/>
<evidence type="ECO:0000313" key="4">
    <source>
        <dbReference type="Proteomes" id="UP000257109"/>
    </source>
</evidence>
<dbReference type="Gene3D" id="3.30.530.20">
    <property type="match status" value="1"/>
</dbReference>
<sequence length="153" mass="17382">MVLKGKVVTELGIRSPAAKFFNGYAKQLHNLPNIIGTVHDNKLHEGDWHDIGAIKSWTITTGGKVETFKESIEAIDEQKKSISFKVFDGEVSKDYKMFKIHFQVIDKEEGGAVTVWTIEYEKMNEDIKPPYHFLDFITAATKDIDAHVQKAEQ</sequence>
<dbReference type="Pfam" id="PF00407">
    <property type="entry name" value="Bet_v_1"/>
    <property type="match status" value="1"/>
</dbReference>
<dbReference type="InterPro" id="IPR000916">
    <property type="entry name" value="Bet_v_I/MLP"/>
</dbReference>
<dbReference type="PANTHER" id="PTHR31338">
    <property type="entry name" value="POLYKETIDE CYCLASE/DEHYDRASE AND LIPID TRANSPORT SUPERFAMILY PROTEIN"/>
    <property type="match status" value="1"/>
</dbReference>
<dbReference type="InterPro" id="IPR052006">
    <property type="entry name" value="MLP-like"/>
</dbReference>
<dbReference type="EMBL" id="QJKJ01013639">
    <property type="protein sequence ID" value="RDX65988.1"/>
    <property type="molecule type" value="Genomic_DNA"/>
</dbReference>
<dbReference type="OrthoDB" id="1072116at2759"/>
<dbReference type="InterPro" id="IPR023393">
    <property type="entry name" value="START-like_dom_sf"/>
</dbReference>
<accession>A0A371EIV3</accession>
<dbReference type="SMART" id="SM01037">
    <property type="entry name" value="Bet_v_1"/>
    <property type="match status" value="1"/>
</dbReference>
<proteinExistence type="inferred from homology"/>